<dbReference type="Pfam" id="PF19745">
    <property type="entry name" value="FUT8_N_cat"/>
    <property type="match status" value="1"/>
</dbReference>
<name>A0ABN8N9H3_9CNID</name>
<evidence type="ECO:0000313" key="3">
    <source>
        <dbReference type="Proteomes" id="UP001159405"/>
    </source>
</evidence>
<feature type="non-terminal residue" evidence="2">
    <location>
        <position position="1"/>
    </location>
</feature>
<dbReference type="PANTHER" id="PTHR13132">
    <property type="entry name" value="ALPHA- 1,6 -FUCOSYLTRANSFERASE"/>
    <property type="match status" value="1"/>
</dbReference>
<dbReference type="InterPro" id="IPR045573">
    <property type="entry name" value="Fut8_N_cat"/>
</dbReference>
<organism evidence="2 3">
    <name type="scientific">Porites lobata</name>
    <dbReference type="NCBI Taxonomy" id="104759"/>
    <lineage>
        <taxon>Eukaryota</taxon>
        <taxon>Metazoa</taxon>
        <taxon>Cnidaria</taxon>
        <taxon>Anthozoa</taxon>
        <taxon>Hexacorallia</taxon>
        <taxon>Scleractinia</taxon>
        <taxon>Fungiina</taxon>
        <taxon>Poritidae</taxon>
        <taxon>Porites</taxon>
    </lineage>
</organism>
<gene>
    <name evidence="2" type="ORF">PLOB_00002965</name>
</gene>
<feature type="domain" description="Alpha-(1,6)-fucosyltransferase N- and catalytic" evidence="1">
    <location>
        <begin position="173"/>
        <end position="321"/>
    </location>
</feature>
<proteinExistence type="predicted"/>
<dbReference type="Proteomes" id="UP001159405">
    <property type="component" value="Unassembled WGS sequence"/>
</dbReference>
<dbReference type="PANTHER" id="PTHR13132:SF29">
    <property type="entry name" value="ALPHA-(1,6)-FUCOSYLTRANSFERASE"/>
    <property type="match status" value="1"/>
</dbReference>
<evidence type="ECO:0000313" key="2">
    <source>
        <dbReference type="EMBL" id="CAH3043519.1"/>
    </source>
</evidence>
<keyword evidence="3" id="KW-1185">Reference proteome</keyword>
<comment type="caution">
    <text evidence="2">The sequence shown here is derived from an EMBL/GenBank/DDBJ whole genome shotgun (WGS) entry which is preliminary data.</text>
</comment>
<protein>
    <recommendedName>
        <fullName evidence="1">Alpha-(1,6)-fucosyltransferase N- and catalytic domain-containing protein</fullName>
    </recommendedName>
</protein>
<dbReference type="EMBL" id="CALNXK010000011">
    <property type="protein sequence ID" value="CAH3043519.1"/>
    <property type="molecule type" value="Genomic_DNA"/>
</dbReference>
<sequence>KCGLLWQKEYCEFHKKALKNPKNSKYLSFNCHSSGHGGLGNRIQGIVSLFFLALLTDRVFLINWIGPGKIADYLEPNQINWDLPLSRFGTFHKSYWGVIPEPGGYDHSVVKSEDAFSKWSLETDFESEVLQTRFEAVGTIFYFLQELYKNPYLRKQAAMKELPSSPSQMFGCGFQFLFRKSLAMVRALRQARLSLGRKPPLLGIHVRTSDHHWGSTNPFSYRSHNSTLFFLCAHEQSNFIRQRFGSSFNDLKWFLAADDKAVKTAAKKQFPDEIISLNLNPKHLAFGWQDSNTIRDVLLDIFLLAESDFLLLTFGSTFSRLVTAVGLHDENSVADGERCLVNQTALMTV</sequence>
<accession>A0ABN8N9H3</accession>
<evidence type="ECO:0000259" key="1">
    <source>
        <dbReference type="Pfam" id="PF19745"/>
    </source>
</evidence>
<dbReference type="Gene3D" id="3.40.50.11350">
    <property type="match status" value="1"/>
</dbReference>
<feature type="non-terminal residue" evidence="2">
    <location>
        <position position="349"/>
    </location>
</feature>
<reference evidence="2 3" key="1">
    <citation type="submission" date="2022-05" db="EMBL/GenBank/DDBJ databases">
        <authorList>
            <consortium name="Genoscope - CEA"/>
            <person name="William W."/>
        </authorList>
    </citation>
    <scope>NUCLEOTIDE SEQUENCE [LARGE SCALE GENOMIC DNA]</scope>
</reference>